<gene>
    <name evidence="2" type="ORF">H9723_08355</name>
</gene>
<evidence type="ECO:0000313" key="3">
    <source>
        <dbReference type="Proteomes" id="UP000824116"/>
    </source>
</evidence>
<keyword evidence="1" id="KW-1133">Transmembrane helix</keyword>
<evidence type="ECO:0000313" key="2">
    <source>
        <dbReference type="EMBL" id="HIZ75232.1"/>
    </source>
</evidence>
<organism evidence="2 3">
    <name type="scientific">Candidatus Mediterraneibacter stercoravium</name>
    <dbReference type="NCBI Taxonomy" id="2838685"/>
    <lineage>
        <taxon>Bacteria</taxon>
        <taxon>Bacillati</taxon>
        <taxon>Bacillota</taxon>
        <taxon>Clostridia</taxon>
        <taxon>Lachnospirales</taxon>
        <taxon>Lachnospiraceae</taxon>
        <taxon>Mediterraneibacter</taxon>
    </lineage>
</organism>
<name>A0A9D2K276_9FIRM</name>
<protein>
    <submittedName>
        <fullName evidence="2">Uncharacterized protein</fullName>
    </submittedName>
</protein>
<reference evidence="2" key="1">
    <citation type="journal article" date="2021" name="PeerJ">
        <title>Extensive microbial diversity within the chicken gut microbiome revealed by metagenomics and culture.</title>
        <authorList>
            <person name="Gilroy R."/>
            <person name="Ravi A."/>
            <person name="Getino M."/>
            <person name="Pursley I."/>
            <person name="Horton D.L."/>
            <person name="Alikhan N.F."/>
            <person name="Baker D."/>
            <person name="Gharbi K."/>
            <person name="Hall N."/>
            <person name="Watson M."/>
            <person name="Adriaenssens E.M."/>
            <person name="Foster-Nyarko E."/>
            <person name="Jarju S."/>
            <person name="Secka A."/>
            <person name="Antonio M."/>
            <person name="Oren A."/>
            <person name="Chaudhuri R.R."/>
            <person name="La Ragione R."/>
            <person name="Hildebrand F."/>
            <person name="Pallen M.J."/>
        </authorList>
    </citation>
    <scope>NUCLEOTIDE SEQUENCE</scope>
    <source>
        <strain evidence="2">CHK196-3914</strain>
    </source>
</reference>
<feature type="transmembrane region" description="Helical" evidence="1">
    <location>
        <begin position="37"/>
        <end position="55"/>
    </location>
</feature>
<accession>A0A9D2K276</accession>
<keyword evidence="1" id="KW-0472">Membrane</keyword>
<comment type="caution">
    <text evidence="2">The sequence shown here is derived from an EMBL/GenBank/DDBJ whole genome shotgun (WGS) entry which is preliminary data.</text>
</comment>
<evidence type="ECO:0000256" key="1">
    <source>
        <dbReference type="SAM" id="Phobius"/>
    </source>
</evidence>
<dbReference type="EMBL" id="DXAY01000192">
    <property type="protein sequence ID" value="HIZ75232.1"/>
    <property type="molecule type" value="Genomic_DNA"/>
</dbReference>
<reference evidence="2" key="2">
    <citation type="submission" date="2021-04" db="EMBL/GenBank/DDBJ databases">
        <authorList>
            <person name="Gilroy R."/>
        </authorList>
    </citation>
    <scope>NUCLEOTIDE SEQUENCE</scope>
    <source>
        <strain evidence="2">CHK196-3914</strain>
    </source>
</reference>
<dbReference type="AlphaFoldDB" id="A0A9D2K276"/>
<dbReference type="Proteomes" id="UP000824116">
    <property type="component" value="Unassembled WGS sequence"/>
</dbReference>
<keyword evidence="1" id="KW-0812">Transmembrane</keyword>
<sequence>MTSREDRLIGMWIGCIMILATIIFLVAGLVYDLWEKAWIVYVVGGLLCGIVSVIINGTKRDDDEK</sequence>
<proteinExistence type="predicted"/>
<feature type="transmembrane region" description="Helical" evidence="1">
    <location>
        <begin position="12"/>
        <end position="31"/>
    </location>
</feature>